<sequence length="292" mass="32216">MERKKVYFNFGPDDSYFLRIGEQHRSFGYIAGRSQNQWTGGKWNCFDCVAWKGTSYYFACRRGPDYINQSVIDVQFDPLKVWVEARQHAPLQLVFGEETGCWFAWMLHGDFLMGSNIPTGMHDAAKEAGKVYTSIRCAALGANGAWLLIWDDGSVRVNLRGEYPTLEEQLKGLSGDDITCIAINPFRPGDYFLYEAKTKTASFRVSEAFGKELNDTLISAGITTKEITFSSKALVATPPSLLEVVCSPKQVFEVTTQAVEDDLGALTNAIATVVKVAKVGAALVGVVSCNVM</sequence>
<name>A0AAN6RY73_9PEZI</name>
<dbReference type="Proteomes" id="UP001303473">
    <property type="component" value="Unassembled WGS sequence"/>
</dbReference>
<organism evidence="1 2">
    <name type="scientific">Diplogelasinospora grovesii</name>
    <dbReference type="NCBI Taxonomy" id="303347"/>
    <lineage>
        <taxon>Eukaryota</taxon>
        <taxon>Fungi</taxon>
        <taxon>Dikarya</taxon>
        <taxon>Ascomycota</taxon>
        <taxon>Pezizomycotina</taxon>
        <taxon>Sordariomycetes</taxon>
        <taxon>Sordariomycetidae</taxon>
        <taxon>Sordariales</taxon>
        <taxon>Diplogelasinosporaceae</taxon>
        <taxon>Diplogelasinospora</taxon>
    </lineage>
</organism>
<proteinExistence type="predicted"/>
<accession>A0AAN6RY73</accession>
<evidence type="ECO:0000313" key="2">
    <source>
        <dbReference type="Proteomes" id="UP001303473"/>
    </source>
</evidence>
<dbReference type="AlphaFoldDB" id="A0AAN6RY73"/>
<protein>
    <submittedName>
        <fullName evidence="1">Uncharacterized protein</fullName>
    </submittedName>
</protein>
<evidence type="ECO:0000313" key="1">
    <source>
        <dbReference type="EMBL" id="KAK3933575.1"/>
    </source>
</evidence>
<keyword evidence="2" id="KW-1185">Reference proteome</keyword>
<dbReference type="EMBL" id="MU854129">
    <property type="protein sequence ID" value="KAK3933575.1"/>
    <property type="molecule type" value="Genomic_DNA"/>
</dbReference>
<reference evidence="2" key="1">
    <citation type="journal article" date="2023" name="Mol. Phylogenet. Evol.">
        <title>Genome-scale phylogeny and comparative genomics of the fungal order Sordariales.</title>
        <authorList>
            <person name="Hensen N."/>
            <person name="Bonometti L."/>
            <person name="Westerberg I."/>
            <person name="Brannstrom I.O."/>
            <person name="Guillou S."/>
            <person name="Cros-Aarteil S."/>
            <person name="Calhoun S."/>
            <person name="Haridas S."/>
            <person name="Kuo A."/>
            <person name="Mondo S."/>
            <person name="Pangilinan J."/>
            <person name="Riley R."/>
            <person name="LaButti K."/>
            <person name="Andreopoulos B."/>
            <person name="Lipzen A."/>
            <person name="Chen C."/>
            <person name="Yan M."/>
            <person name="Daum C."/>
            <person name="Ng V."/>
            <person name="Clum A."/>
            <person name="Steindorff A."/>
            <person name="Ohm R.A."/>
            <person name="Martin F."/>
            <person name="Silar P."/>
            <person name="Natvig D.O."/>
            <person name="Lalanne C."/>
            <person name="Gautier V."/>
            <person name="Ament-Velasquez S.L."/>
            <person name="Kruys A."/>
            <person name="Hutchinson M.I."/>
            <person name="Powell A.J."/>
            <person name="Barry K."/>
            <person name="Miller A.N."/>
            <person name="Grigoriev I.V."/>
            <person name="Debuchy R."/>
            <person name="Gladieux P."/>
            <person name="Hiltunen Thoren M."/>
            <person name="Johannesson H."/>
        </authorList>
    </citation>
    <scope>NUCLEOTIDE SEQUENCE [LARGE SCALE GENOMIC DNA]</scope>
    <source>
        <strain evidence="2">CBS 340.73</strain>
    </source>
</reference>
<comment type="caution">
    <text evidence="1">The sequence shown here is derived from an EMBL/GenBank/DDBJ whole genome shotgun (WGS) entry which is preliminary data.</text>
</comment>
<gene>
    <name evidence="1" type="ORF">QBC46DRAFT_359570</name>
</gene>